<dbReference type="EMBL" id="LAYJ01000115">
    <property type="protein sequence ID" value="KKI50006.1"/>
    <property type="molecule type" value="Genomic_DNA"/>
</dbReference>
<gene>
    <name evidence="1" type="ORF">CHK_2622</name>
</gene>
<dbReference type="OrthoDB" id="9878150at2"/>
<proteinExistence type="predicted"/>
<dbReference type="RefSeq" id="WP_046444419.1">
    <property type="nucleotide sequence ID" value="NZ_LAYJ01000115.1"/>
</dbReference>
<evidence type="ECO:0000313" key="2">
    <source>
        <dbReference type="Proteomes" id="UP000034076"/>
    </source>
</evidence>
<organism evidence="1 2">
    <name type="scientific">Christensenella hongkongensis</name>
    <dbReference type="NCBI Taxonomy" id="270498"/>
    <lineage>
        <taxon>Bacteria</taxon>
        <taxon>Bacillati</taxon>
        <taxon>Bacillota</taxon>
        <taxon>Clostridia</taxon>
        <taxon>Christensenellales</taxon>
        <taxon>Christensenellaceae</taxon>
        <taxon>Christensenella</taxon>
    </lineage>
</organism>
<reference evidence="1 2" key="1">
    <citation type="submission" date="2015-04" db="EMBL/GenBank/DDBJ databases">
        <title>Draft genome sequence of bacteremic isolate Catabacter hongkongensis type strain HKU16T.</title>
        <authorList>
            <person name="Lau S.K."/>
            <person name="Teng J.L."/>
            <person name="Huang Y."/>
            <person name="Curreem S.O."/>
            <person name="Tsui S.K."/>
            <person name="Woo P.C."/>
        </authorList>
    </citation>
    <scope>NUCLEOTIDE SEQUENCE [LARGE SCALE GENOMIC DNA]</scope>
    <source>
        <strain evidence="1 2">HKU16</strain>
    </source>
</reference>
<sequence length="73" mass="9032">MEYKISKTKSGSYRLWRVLNGGEYERYYKNDKAYTRRIWKREDGSFWLLLLSRRTKEECQKLIYAWQRNKGSV</sequence>
<comment type="caution">
    <text evidence="1">The sequence shown here is derived from an EMBL/GenBank/DDBJ whole genome shotgun (WGS) entry which is preliminary data.</text>
</comment>
<dbReference type="STRING" id="270498.CHK_2622"/>
<accession>A0A0M2NGD7</accession>
<protein>
    <submittedName>
        <fullName evidence="1">Uncharacterized protein</fullName>
    </submittedName>
</protein>
<name>A0A0M2NGD7_9FIRM</name>
<dbReference type="Proteomes" id="UP000034076">
    <property type="component" value="Unassembled WGS sequence"/>
</dbReference>
<keyword evidence="2" id="KW-1185">Reference proteome</keyword>
<evidence type="ECO:0000313" key="1">
    <source>
        <dbReference type="EMBL" id="KKI50006.1"/>
    </source>
</evidence>
<dbReference type="AlphaFoldDB" id="A0A0M2NGD7"/>